<dbReference type="PANTHER" id="PTHR19871">
    <property type="entry name" value="BETA TRANSDUCIN-RELATED PROTEIN"/>
    <property type="match status" value="1"/>
</dbReference>
<dbReference type="Pfam" id="PF13191">
    <property type="entry name" value="AAA_16"/>
    <property type="match status" value="1"/>
</dbReference>
<name>A0A846H0S3_9CYAN</name>
<sequence>MNTSPSQTAINFASYPREFQQVILEKSQNFIDRPFIFTAINEFLHHHNRGYFTIVGVPGSGKSAILAKYVTENSNVVYYNAQVEGKNCAEEFLKDVCTQLIRGMENGEWGTEIPDNATEGSWFLSLLLQKISEKLQAPQRLIIAIDALDAIDRNSQPTGTNLFYLPRYLPDGVYFILTRRPFKREKSGLLIEVPSQILDLSQYSEQNWDDVHSFIQHWQKMKQEGLSDVALKVLRVLTSASKGGMSASAIAQIIDEDEYEVEEVLENWLEFLVQQRIETKTNYSFYHASFRNWLAGRLSNSKIE</sequence>
<accession>A0A846H0S3</accession>
<dbReference type="GO" id="GO:0005524">
    <property type="term" value="F:ATP binding"/>
    <property type="evidence" value="ECO:0007669"/>
    <property type="project" value="UniProtKB-KW"/>
</dbReference>
<protein>
    <submittedName>
        <fullName evidence="2">ATP-binding protein</fullName>
    </submittedName>
</protein>
<dbReference type="EMBL" id="JTCM02000002">
    <property type="protein sequence ID" value="NEU71336.1"/>
    <property type="molecule type" value="Genomic_DNA"/>
</dbReference>
<dbReference type="Proteomes" id="UP000031549">
    <property type="component" value="Unassembled WGS sequence"/>
</dbReference>
<dbReference type="AlphaFoldDB" id="A0A846H0S3"/>
<evidence type="ECO:0000259" key="1">
    <source>
        <dbReference type="Pfam" id="PF13191"/>
    </source>
</evidence>
<keyword evidence="3" id="KW-1185">Reference proteome</keyword>
<dbReference type="RefSeq" id="WP_039748609.1">
    <property type="nucleotide sequence ID" value="NZ_JTCM02000002.1"/>
</dbReference>
<evidence type="ECO:0000313" key="2">
    <source>
        <dbReference type="EMBL" id="NEU71336.1"/>
    </source>
</evidence>
<keyword evidence="2" id="KW-0547">Nucleotide-binding</keyword>
<gene>
    <name evidence="2" type="ORF">PI95_001730</name>
</gene>
<keyword evidence="2" id="KW-0067">ATP-binding</keyword>
<dbReference type="InterPro" id="IPR027417">
    <property type="entry name" value="P-loop_NTPase"/>
</dbReference>
<dbReference type="InterPro" id="IPR041664">
    <property type="entry name" value="AAA_16"/>
</dbReference>
<organism evidence="2 3">
    <name type="scientific">Hassallia byssoidea VB512170</name>
    <dbReference type="NCBI Taxonomy" id="1304833"/>
    <lineage>
        <taxon>Bacteria</taxon>
        <taxon>Bacillati</taxon>
        <taxon>Cyanobacteriota</taxon>
        <taxon>Cyanophyceae</taxon>
        <taxon>Nostocales</taxon>
        <taxon>Tolypothrichaceae</taxon>
        <taxon>Hassallia</taxon>
    </lineage>
</organism>
<feature type="domain" description="Orc1-like AAA ATPase" evidence="1">
    <location>
        <begin position="45"/>
        <end position="163"/>
    </location>
</feature>
<reference evidence="2 3" key="1">
    <citation type="journal article" date="2015" name="Genome Announc.">
        <title>Draft Genome Sequence of Cyanobacterium Hassallia byssoidea Strain VB512170, Isolated from Monuments in India.</title>
        <authorList>
            <person name="Singh D."/>
            <person name="Chandrababunaidu M.M."/>
            <person name="Panda A."/>
            <person name="Sen D."/>
            <person name="Bhattacharyya S."/>
            <person name="Adhikary S.P."/>
            <person name="Tripathy S."/>
        </authorList>
    </citation>
    <scope>NUCLEOTIDE SEQUENCE [LARGE SCALE GENOMIC DNA]</scope>
    <source>
        <strain evidence="2 3">VB512170</strain>
    </source>
</reference>
<evidence type="ECO:0000313" key="3">
    <source>
        <dbReference type="Proteomes" id="UP000031549"/>
    </source>
</evidence>
<dbReference type="Gene3D" id="3.40.50.300">
    <property type="entry name" value="P-loop containing nucleotide triphosphate hydrolases"/>
    <property type="match status" value="1"/>
</dbReference>
<dbReference type="PANTHER" id="PTHR19871:SF14">
    <property type="entry name" value="DUF4062 DOMAIN-CONTAINING PROTEIN"/>
    <property type="match status" value="1"/>
</dbReference>
<dbReference type="InterPro" id="IPR052752">
    <property type="entry name" value="NACHT-WD_repeat"/>
</dbReference>
<comment type="caution">
    <text evidence="2">The sequence shown here is derived from an EMBL/GenBank/DDBJ whole genome shotgun (WGS) entry which is preliminary data.</text>
</comment>
<proteinExistence type="predicted"/>
<dbReference type="SUPFAM" id="SSF52540">
    <property type="entry name" value="P-loop containing nucleoside triphosphate hydrolases"/>
    <property type="match status" value="1"/>
</dbReference>